<keyword evidence="3 6" id="KW-0547">Nucleotide-binding</keyword>
<evidence type="ECO:0000313" key="11">
    <source>
        <dbReference type="Proteomes" id="UP000836402"/>
    </source>
</evidence>
<comment type="similarity">
    <text evidence="1 6">Belongs to the GPN-loop GTPase family.</text>
</comment>
<dbReference type="Proteomes" id="UP000077671">
    <property type="component" value="Unassembled WGS sequence"/>
</dbReference>
<dbReference type="Gene3D" id="3.40.50.300">
    <property type="entry name" value="P-loop containing nucleotide triphosphate hydrolases"/>
    <property type="match status" value="1"/>
</dbReference>
<comment type="subunit">
    <text evidence="6">Binds to RNA polymerase II (RNAPII).</text>
</comment>
<evidence type="ECO:0000256" key="1">
    <source>
        <dbReference type="ARBA" id="ARBA00005290"/>
    </source>
</evidence>
<organism evidence="9 10">
    <name type="scientific">Tilletia caries</name>
    <name type="common">wheat bunt fungus</name>
    <dbReference type="NCBI Taxonomy" id="13290"/>
    <lineage>
        <taxon>Eukaryota</taxon>
        <taxon>Fungi</taxon>
        <taxon>Dikarya</taxon>
        <taxon>Basidiomycota</taxon>
        <taxon>Ustilaginomycotina</taxon>
        <taxon>Exobasidiomycetes</taxon>
        <taxon>Tilletiales</taxon>
        <taxon>Tilletiaceae</taxon>
        <taxon>Tilletia</taxon>
    </lineage>
</organism>
<evidence type="ECO:0000313" key="10">
    <source>
        <dbReference type="Proteomes" id="UP000077671"/>
    </source>
</evidence>
<dbReference type="InterPro" id="IPR027417">
    <property type="entry name" value="P-loop_NTPase"/>
</dbReference>
<dbReference type="SUPFAM" id="SSF52540">
    <property type="entry name" value="P-loop containing nucleoside triphosphate hydrolases"/>
    <property type="match status" value="1"/>
</dbReference>
<dbReference type="GO" id="GO:0003924">
    <property type="term" value="F:GTPase activity"/>
    <property type="evidence" value="ECO:0007669"/>
    <property type="project" value="TreeGrafter"/>
</dbReference>
<sequence length="310" mass="34936">MTRYACLVCGPAGSGKSTFSAALITHAQSLGRNVHLFNLDPAAEDFEYAPSIDIRDLITLEDVMEEMQLGPNGGLIYCFEYLLQNTDWLQEQLSEYEDDYLVIDCPGQIELFTHTPLISKLVRLLSSEFNFRLCATYLVESQFMDDKTKYFSGVLSAMSAMINLELPHLNILSKMDLVEKGLTGGEARALATRNKAKAAANDLDAIAEEEERKRLRRTQIERYLDPDPLLLVNEINSITNPKFHSLNKAIVELIDDFSMVNFTPLDVTDEDSIGLVLSLVDNAVQYGEDEEPKEPKDMDRGEEMDEEMDD</sequence>
<evidence type="ECO:0000256" key="5">
    <source>
        <dbReference type="ARBA" id="ARBA00023134"/>
    </source>
</evidence>
<name>A0A177VGM7_9BASI</name>
<dbReference type="GO" id="GO:0005525">
    <property type="term" value="F:GTP binding"/>
    <property type="evidence" value="ECO:0007669"/>
    <property type="project" value="UniProtKB-KW"/>
</dbReference>
<reference evidence="9" key="2">
    <citation type="journal article" date="2019" name="IMA Fungus">
        <title>Genome sequencing and comparison of five Tilletia species to identify candidate genes for the detection of regulated species infecting wheat.</title>
        <authorList>
            <person name="Nguyen H.D.T."/>
            <person name="Sultana T."/>
            <person name="Kesanakurti P."/>
            <person name="Hambleton S."/>
        </authorList>
    </citation>
    <scope>NUCLEOTIDE SEQUENCE</scope>
    <source>
        <strain evidence="9">DAOMC 238032</strain>
    </source>
</reference>
<protein>
    <recommendedName>
        <fullName evidence="2 6">GPN-loop GTPase 3</fullName>
    </recommendedName>
</protein>
<gene>
    <name evidence="9" type="ORF">A4X03_0g1579</name>
    <name evidence="8" type="ORF">JKIAZH3_G3223</name>
</gene>
<proteinExistence type="inferred from homology"/>
<reference evidence="9" key="1">
    <citation type="submission" date="2016-04" db="EMBL/GenBank/DDBJ databases">
        <authorList>
            <person name="Nguyen H.D."/>
            <person name="Kesanakurti P."/>
            <person name="Cullis J."/>
            <person name="Levesque C.A."/>
            <person name="Hambleton S."/>
        </authorList>
    </citation>
    <scope>NUCLEOTIDE SEQUENCE</scope>
    <source>
        <strain evidence="9">DAOMC 238032</strain>
    </source>
</reference>
<evidence type="ECO:0000256" key="2">
    <source>
        <dbReference type="ARBA" id="ARBA00014587"/>
    </source>
</evidence>
<accession>A0A177VGM7</accession>
<dbReference type="CDD" id="cd17872">
    <property type="entry name" value="GPN3"/>
    <property type="match status" value="1"/>
</dbReference>
<evidence type="ECO:0000256" key="7">
    <source>
        <dbReference type="SAM" id="MobiDB-lite"/>
    </source>
</evidence>
<dbReference type="EMBL" id="LWDD02000131">
    <property type="protein sequence ID" value="KAE8263570.1"/>
    <property type="molecule type" value="Genomic_DNA"/>
</dbReference>
<dbReference type="PANTHER" id="PTHR21231:SF7">
    <property type="entry name" value="GPN-LOOP GTPASE 3"/>
    <property type="match status" value="1"/>
</dbReference>
<evidence type="ECO:0000256" key="6">
    <source>
        <dbReference type="RuleBase" id="RU365059"/>
    </source>
</evidence>
<dbReference type="Proteomes" id="UP000836402">
    <property type="component" value="Unassembled WGS sequence"/>
</dbReference>
<dbReference type="PANTHER" id="PTHR21231">
    <property type="entry name" value="XPA-BINDING PROTEIN 1-RELATED"/>
    <property type="match status" value="1"/>
</dbReference>
<dbReference type="InterPro" id="IPR004130">
    <property type="entry name" value="Gpn"/>
</dbReference>
<keyword evidence="5 6" id="KW-0342">GTP-binding</keyword>
<evidence type="ECO:0000256" key="4">
    <source>
        <dbReference type="ARBA" id="ARBA00022801"/>
    </source>
</evidence>
<dbReference type="InterPro" id="IPR030228">
    <property type="entry name" value="Gpn3"/>
</dbReference>
<comment type="caution">
    <text evidence="9">The sequence shown here is derived from an EMBL/GenBank/DDBJ whole genome shotgun (WGS) entry which is preliminary data.</text>
</comment>
<evidence type="ECO:0000256" key="3">
    <source>
        <dbReference type="ARBA" id="ARBA00022741"/>
    </source>
</evidence>
<dbReference type="EMBL" id="CAJHJG010006885">
    <property type="protein sequence ID" value="CAD6960347.1"/>
    <property type="molecule type" value="Genomic_DNA"/>
</dbReference>
<feature type="region of interest" description="Disordered" evidence="7">
    <location>
        <begin position="285"/>
        <end position="310"/>
    </location>
</feature>
<evidence type="ECO:0000313" key="9">
    <source>
        <dbReference type="EMBL" id="KAE8263570.1"/>
    </source>
</evidence>
<dbReference type="AlphaFoldDB" id="A0A177VGM7"/>
<keyword evidence="4 6" id="KW-0378">Hydrolase</keyword>
<comment type="function">
    <text evidence="6">Small GTPase required for proper nuclear import of RNA polymerase II and III (RNAPII and RNAPIII). May act at an RNAP assembly step prior to nuclear import.</text>
</comment>
<keyword evidence="11" id="KW-1185">Reference proteome</keyword>
<evidence type="ECO:0000313" key="8">
    <source>
        <dbReference type="EMBL" id="CAD6960347.1"/>
    </source>
</evidence>
<reference evidence="8" key="3">
    <citation type="submission" date="2020-10" db="EMBL/GenBank/DDBJ databases">
        <authorList>
            <person name="Sedaghatjoo S."/>
        </authorList>
    </citation>
    <scope>NUCLEOTIDE SEQUENCE</scope>
    <source>
        <strain evidence="8">AZH3</strain>
    </source>
</reference>
<dbReference type="Pfam" id="PF03029">
    <property type="entry name" value="ATP_bind_1"/>
    <property type="match status" value="1"/>
</dbReference>